<dbReference type="Proteomes" id="UP000077051">
    <property type="component" value="Unassembled WGS sequence"/>
</dbReference>
<reference evidence="2 3" key="1">
    <citation type="submission" date="2015-06" db="EMBL/GenBank/DDBJ databases">
        <title>Expansion of signal transduction pathways in fungi by whole-genome duplication.</title>
        <authorList>
            <consortium name="DOE Joint Genome Institute"/>
            <person name="Corrochano L.M."/>
            <person name="Kuo A."/>
            <person name="Marcet-Houben M."/>
            <person name="Polaino S."/>
            <person name="Salamov A."/>
            <person name="Villalobos J.M."/>
            <person name="Alvarez M.I."/>
            <person name="Avalos J."/>
            <person name="Benito E.P."/>
            <person name="Benoit I."/>
            <person name="Burger G."/>
            <person name="Camino L.P."/>
            <person name="Canovas D."/>
            <person name="Cerda-Olmedo E."/>
            <person name="Cheng J.-F."/>
            <person name="Dominguez A."/>
            <person name="Elias M."/>
            <person name="Eslava A.P."/>
            <person name="Glaser F."/>
            <person name="Grimwood J."/>
            <person name="Gutierrez G."/>
            <person name="Heitman J."/>
            <person name="Henrissat B."/>
            <person name="Iturriaga E.A."/>
            <person name="Lang B.F."/>
            <person name="Lavin J.L."/>
            <person name="Lee S."/>
            <person name="Li W."/>
            <person name="Lindquist E."/>
            <person name="Lopez-Garcia S."/>
            <person name="Luque E.M."/>
            <person name="Marcos A.T."/>
            <person name="Martin J."/>
            <person name="Mccluskey K."/>
            <person name="Medina H.R."/>
            <person name="Miralles-Duran A."/>
            <person name="Miyazaki A."/>
            <person name="Munoz-Torres E."/>
            <person name="Oguiza J.A."/>
            <person name="Ohm R."/>
            <person name="Olmedo M."/>
            <person name="Orejas M."/>
            <person name="Ortiz-Castellanos L."/>
            <person name="Pisabarro A.G."/>
            <person name="Rodriguez-Romero J."/>
            <person name="Ruiz-Herrera J."/>
            <person name="Ruiz-Vazquez R."/>
            <person name="Sanz C."/>
            <person name="Schackwitz W."/>
            <person name="Schmutz J."/>
            <person name="Shahriari M."/>
            <person name="Shelest E."/>
            <person name="Silva-Franco F."/>
            <person name="Soanes D."/>
            <person name="Syed K."/>
            <person name="Tagua V.G."/>
            <person name="Talbot N.J."/>
            <person name="Thon M."/>
            <person name="De Vries R.P."/>
            <person name="Wiebenga A."/>
            <person name="Yadav J.S."/>
            <person name="Braun E.L."/>
            <person name="Baker S."/>
            <person name="Garre V."/>
            <person name="Horwitz B."/>
            <person name="Torres-Martinez S."/>
            <person name="Idnurm A."/>
            <person name="Herrera-Estrella A."/>
            <person name="Gabaldon T."/>
            <person name="Grigoriev I.V."/>
        </authorList>
    </citation>
    <scope>NUCLEOTIDE SEQUENCE [LARGE SCALE GENOMIC DNA]</scope>
    <source>
        <strain evidence="2 3">CBS 277.49</strain>
    </source>
</reference>
<protein>
    <submittedName>
        <fullName evidence="2">Uncharacterized protein</fullName>
    </submittedName>
</protein>
<dbReference type="STRING" id="747725.A0A168GRU5"/>
<proteinExistence type="predicted"/>
<comment type="caution">
    <text evidence="2">The sequence shown here is derived from an EMBL/GenBank/DDBJ whole genome shotgun (WGS) entry which is preliminary data.</text>
</comment>
<evidence type="ECO:0000313" key="2">
    <source>
        <dbReference type="EMBL" id="OAC97964.1"/>
    </source>
</evidence>
<gene>
    <name evidence="2" type="ORF">MUCCIDRAFT_86698</name>
</gene>
<keyword evidence="3" id="KW-1185">Reference proteome</keyword>
<dbReference type="EMBL" id="AMYB01000012">
    <property type="protein sequence ID" value="OAC97964.1"/>
    <property type="molecule type" value="Genomic_DNA"/>
</dbReference>
<dbReference type="OrthoDB" id="2237161at2759"/>
<name>A0A168GRU5_MUCCL</name>
<organism evidence="2 3">
    <name type="scientific">Mucor lusitanicus CBS 277.49</name>
    <dbReference type="NCBI Taxonomy" id="747725"/>
    <lineage>
        <taxon>Eukaryota</taxon>
        <taxon>Fungi</taxon>
        <taxon>Fungi incertae sedis</taxon>
        <taxon>Mucoromycota</taxon>
        <taxon>Mucoromycotina</taxon>
        <taxon>Mucoromycetes</taxon>
        <taxon>Mucorales</taxon>
        <taxon>Mucorineae</taxon>
        <taxon>Mucoraceae</taxon>
        <taxon>Mucor</taxon>
    </lineage>
</organism>
<dbReference type="VEuPathDB" id="FungiDB:MUCCIDRAFT_86698"/>
<evidence type="ECO:0000313" key="3">
    <source>
        <dbReference type="Proteomes" id="UP000077051"/>
    </source>
</evidence>
<sequence>MVSLIGNWHRNSRDLRGHTTRNLKPYLSTLSTTSAVILADEYNSTQICCSCFQETQKQLVRHNDGSMKRNLDDESSMHLLRSVCAGSKSGCNKAKAALEDEDQPVAVRIETAVGILNHVIAYVDEVSKKRRLEDPLSDFEFAEEQADKNGQIAWKAHFQQWKVLGRFEQYKTYKSAQSAYHRAMKKKKQQAGHQQDRPALASSSSSHPGAK</sequence>
<accession>A0A168GRU5</accession>
<evidence type="ECO:0000256" key="1">
    <source>
        <dbReference type="SAM" id="MobiDB-lite"/>
    </source>
</evidence>
<dbReference type="AlphaFoldDB" id="A0A168GRU5"/>
<feature type="region of interest" description="Disordered" evidence="1">
    <location>
        <begin position="178"/>
        <end position="211"/>
    </location>
</feature>
<feature type="compositionally biased region" description="Polar residues" evidence="1">
    <location>
        <begin position="201"/>
        <end position="211"/>
    </location>
</feature>